<feature type="transmembrane region" description="Helical" evidence="5">
    <location>
        <begin position="191"/>
        <end position="210"/>
    </location>
</feature>
<feature type="domain" description="EamA" evidence="6">
    <location>
        <begin position="1"/>
        <end position="124"/>
    </location>
</feature>
<evidence type="ECO:0000256" key="4">
    <source>
        <dbReference type="ARBA" id="ARBA00023136"/>
    </source>
</evidence>
<comment type="subcellular location">
    <subcellularLocation>
        <location evidence="1">Membrane</location>
        <topology evidence="1">Multi-pass membrane protein</topology>
    </subcellularLocation>
</comment>
<dbReference type="InterPro" id="IPR037185">
    <property type="entry name" value="EmrE-like"/>
</dbReference>
<comment type="caution">
    <text evidence="7">The sequence shown here is derived from an EMBL/GenBank/DDBJ whole genome shotgun (WGS) entry which is preliminary data.</text>
</comment>
<evidence type="ECO:0000256" key="2">
    <source>
        <dbReference type="ARBA" id="ARBA00022692"/>
    </source>
</evidence>
<feature type="transmembrane region" description="Helical" evidence="5">
    <location>
        <begin position="84"/>
        <end position="102"/>
    </location>
</feature>
<proteinExistence type="predicted"/>
<dbReference type="PANTHER" id="PTHR22911:SF6">
    <property type="entry name" value="SOLUTE CARRIER FAMILY 35 MEMBER G1"/>
    <property type="match status" value="1"/>
</dbReference>
<feature type="domain" description="EamA" evidence="6">
    <location>
        <begin position="138"/>
        <end position="264"/>
    </location>
</feature>
<keyword evidence="8" id="KW-1185">Reference proteome</keyword>
<feature type="transmembrane region" description="Helical" evidence="5">
    <location>
        <begin position="27"/>
        <end position="45"/>
    </location>
</feature>
<gene>
    <name evidence="7" type="ORF">E1163_07305</name>
</gene>
<evidence type="ECO:0000256" key="1">
    <source>
        <dbReference type="ARBA" id="ARBA00004141"/>
    </source>
</evidence>
<feature type="transmembrane region" description="Helical" evidence="5">
    <location>
        <begin position="222"/>
        <end position="241"/>
    </location>
</feature>
<accession>A0ABW9RKX7</accession>
<dbReference type="PANTHER" id="PTHR22911">
    <property type="entry name" value="ACYL-MALONYL CONDENSING ENZYME-RELATED"/>
    <property type="match status" value="1"/>
</dbReference>
<evidence type="ECO:0000256" key="5">
    <source>
        <dbReference type="SAM" id="Phobius"/>
    </source>
</evidence>
<evidence type="ECO:0000313" key="8">
    <source>
        <dbReference type="Proteomes" id="UP000798808"/>
    </source>
</evidence>
<keyword evidence="4 5" id="KW-0472">Membrane</keyword>
<evidence type="ECO:0000313" key="7">
    <source>
        <dbReference type="EMBL" id="MTI24742.1"/>
    </source>
</evidence>
<dbReference type="Gene3D" id="1.10.3730.20">
    <property type="match status" value="2"/>
</dbReference>
<feature type="transmembrane region" description="Helical" evidence="5">
    <location>
        <begin position="133"/>
        <end position="153"/>
    </location>
</feature>
<keyword evidence="2 5" id="KW-0812">Transmembrane</keyword>
<dbReference type="Pfam" id="PF00892">
    <property type="entry name" value="EamA"/>
    <property type="match status" value="2"/>
</dbReference>
<evidence type="ECO:0000259" key="6">
    <source>
        <dbReference type="Pfam" id="PF00892"/>
    </source>
</evidence>
<dbReference type="SUPFAM" id="SSF103481">
    <property type="entry name" value="Multidrug resistance efflux transporter EmrE"/>
    <property type="match status" value="2"/>
</dbReference>
<feature type="transmembrane region" description="Helical" evidence="5">
    <location>
        <begin position="247"/>
        <end position="266"/>
    </location>
</feature>
<feature type="transmembrane region" description="Helical" evidence="5">
    <location>
        <begin position="57"/>
        <end position="78"/>
    </location>
</feature>
<feature type="transmembrane region" description="Helical" evidence="5">
    <location>
        <begin position="165"/>
        <end position="185"/>
    </location>
</feature>
<name>A0ABW9RKX7_9BACT</name>
<protein>
    <submittedName>
        <fullName evidence="7">DMT family transporter</fullName>
    </submittedName>
</protein>
<sequence length="274" mass="30708">MVIAGFFFALMNVFVKMVPGIPAVEVVFFRSVVSLILSYIFLKASGVNIWGKNKKILLMRGASGAVALILYFATIQAIPLASAVTIQFLSPIFTSILGIFIVREKVKPLQWLFFLVAFAGIIIIQGFDPRITPFYLGIGIVAALFSGLAYNFIRKLNTGEHPLVIVFYFPLVTLPVTGTISAFDWVKPEGWEWLLLLLIGVLTQVAQYFMTKAYQAEELSKVASLKYINIIYALAFGWVIFEENFNFMTYIGMLVVLAGVILNIWYKHHLAARN</sequence>
<dbReference type="Proteomes" id="UP000798808">
    <property type="component" value="Unassembled WGS sequence"/>
</dbReference>
<dbReference type="InterPro" id="IPR000620">
    <property type="entry name" value="EamA_dom"/>
</dbReference>
<reference evidence="7 8" key="1">
    <citation type="submission" date="2019-02" db="EMBL/GenBank/DDBJ databases">
        <authorList>
            <person name="Goldberg S.R."/>
            <person name="Haltli B.A."/>
            <person name="Correa H."/>
            <person name="Russell K.G."/>
        </authorList>
    </citation>
    <scope>NUCLEOTIDE SEQUENCE [LARGE SCALE GENOMIC DNA]</scope>
    <source>
        <strain evidence="7 8">JCM 16186</strain>
    </source>
</reference>
<keyword evidence="3 5" id="KW-1133">Transmembrane helix</keyword>
<organism evidence="7 8">
    <name type="scientific">Fulvivirga kasyanovii</name>
    <dbReference type="NCBI Taxonomy" id="396812"/>
    <lineage>
        <taxon>Bacteria</taxon>
        <taxon>Pseudomonadati</taxon>
        <taxon>Bacteroidota</taxon>
        <taxon>Cytophagia</taxon>
        <taxon>Cytophagales</taxon>
        <taxon>Fulvivirgaceae</taxon>
        <taxon>Fulvivirga</taxon>
    </lineage>
</organism>
<feature type="transmembrane region" description="Helical" evidence="5">
    <location>
        <begin position="109"/>
        <end position="127"/>
    </location>
</feature>
<evidence type="ECO:0000256" key="3">
    <source>
        <dbReference type="ARBA" id="ARBA00022989"/>
    </source>
</evidence>
<dbReference type="EMBL" id="SMLW01000448">
    <property type="protein sequence ID" value="MTI24742.1"/>
    <property type="molecule type" value="Genomic_DNA"/>
</dbReference>